<dbReference type="GO" id="GO:0106370">
    <property type="term" value="F:protein-L-histidine N-pros-methyltransferase activity"/>
    <property type="evidence" value="ECO:0007669"/>
    <property type="project" value="InterPro"/>
</dbReference>
<dbReference type="Gene3D" id="3.40.50.150">
    <property type="entry name" value="Vaccinia Virus protein VP39"/>
    <property type="match status" value="1"/>
</dbReference>
<evidence type="ECO:0000313" key="2">
    <source>
        <dbReference type="EMBL" id="CAL4145024.1"/>
    </source>
</evidence>
<protein>
    <recommendedName>
        <fullName evidence="4">Methyltransferase-like protein 9</fullName>
    </recommendedName>
</protein>
<evidence type="ECO:0000256" key="1">
    <source>
        <dbReference type="SAM" id="SignalP"/>
    </source>
</evidence>
<dbReference type="PANTHER" id="PTHR12890">
    <property type="entry name" value="DREV PROTEIN"/>
    <property type="match status" value="1"/>
</dbReference>
<dbReference type="AlphaFoldDB" id="A0AAV2RXN6"/>
<accession>A0AAV2RXN6</accession>
<dbReference type="PANTHER" id="PTHR12890:SF0">
    <property type="entry name" value="PROTEIN-L-HISTIDINE N-PROS-METHYLTRANSFERASE"/>
    <property type="match status" value="1"/>
</dbReference>
<dbReference type="EMBL" id="CAXKWB010034588">
    <property type="protein sequence ID" value="CAL4145024.1"/>
    <property type="molecule type" value="Genomic_DNA"/>
</dbReference>
<feature type="signal peptide" evidence="1">
    <location>
        <begin position="1"/>
        <end position="25"/>
    </location>
</feature>
<evidence type="ECO:0000313" key="3">
    <source>
        <dbReference type="Proteomes" id="UP001497623"/>
    </source>
</evidence>
<proteinExistence type="predicted"/>
<dbReference type="Pfam" id="PF05219">
    <property type="entry name" value="DREV"/>
    <property type="match status" value="1"/>
</dbReference>
<keyword evidence="3" id="KW-1185">Reference proteome</keyword>
<dbReference type="CDD" id="cd02440">
    <property type="entry name" value="AdoMet_MTases"/>
    <property type="match status" value="1"/>
</dbReference>
<evidence type="ECO:0008006" key="4">
    <source>
        <dbReference type="Google" id="ProtNLM"/>
    </source>
</evidence>
<dbReference type="SUPFAM" id="SSF53335">
    <property type="entry name" value="S-adenosyl-L-methionine-dependent methyltransferases"/>
    <property type="match status" value="1"/>
</dbReference>
<dbReference type="InterPro" id="IPR029063">
    <property type="entry name" value="SAM-dependent_MTases_sf"/>
</dbReference>
<reference evidence="2 3" key="1">
    <citation type="submission" date="2024-05" db="EMBL/GenBank/DDBJ databases">
        <authorList>
            <person name="Wallberg A."/>
        </authorList>
    </citation>
    <scope>NUCLEOTIDE SEQUENCE [LARGE SCALE GENOMIC DNA]</scope>
</reference>
<feature type="chain" id="PRO_5043337701" description="Methyltransferase-like protein 9" evidence="1">
    <location>
        <begin position="26"/>
        <end position="376"/>
    </location>
</feature>
<keyword evidence="1" id="KW-0732">Signal</keyword>
<sequence>MLHVNVCHILFPLGIFLLIVNECWCKMATRKDESSGQSRPYLHSNLARTLYDRMLSDERLRNMDMTELYSIDELAVSEDILPNFVQMGLDDETQAFLDGCLEKADWTFTQIWHSITKSFLGMFMTQTSINGLLNRGRMFVFSHAQAQVLLHGLSGSPQYGVWAGDRILDLGAGDGHVTQVLAAGAQHIDATETSFVMRRRLQERGYRILDTWNWMDENLDIQYDLISCLNLLDRCDTPLELLKSIHSRLADHGILLVAIVLPFSPYVETGTADNLPSEEIGVNGTTFEEQVNSFAIEIFPKLGFTVRRWTKLPYFCEGDLDQAFYWLSDVIFVLEKSNPNMQSSYNILNMKKSSVVGLDTLESIDSLNSVQVNVEL</sequence>
<name>A0AAV2RXN6_MEGNR</name>
<dbReference type="Proteomes" id="UP001497623">
    <property type="component" value="Unassembled WGS sequence"/>
</dbReference>
<dbReference type="InterPro" id="IPR007884">
    <property type="entry name" value="METL9"/>
</dbReference>
<gene>
    <name evidence="2" type="ORF">MNOR_LOCUS29598</name>
</gene>
<comment type="caution">
    <text evidence="2">The sequence shown here is derived from an EMBL/GenBank/DDBJ whole genome shotgun (WGS) entry which is preliminary data.</text>
</comment>
<organism evidence="2 3">
    <name type="scientific">Meganyctiphanes norvegica</name>
    <name type="common">Northern krill</name>
    <name type="synonym">Thysanopoda norvegica</name>
    <dbReference type="NCBI Taxonomy" id="48144"/>
    <lineage>
        <taxon>Eukaryota</taxon>
        <taxon>Metazoa</taxon>
        <taxon>Ecdysozoa</taxon>
        <taxon>Arthropoda</taxon>
        <taxon>Crustacea</taxon>
        <taxon>Multicrustacea</taxon>
        <taxon>Malacostraca</taxon>
        <taxon>Eumalacostraca</taxon>
        <taxon>Eucarida</taxon>
        <taxon>Euphausiacea</taxon>
        <taxon>Euphausiidae</taxon>
        <taxon>Meganyctiphanes</taxon>
    </lineage>
</organism>